<gene>
    <name evidence="2" type="ORF">QUG92_01005</name>
</gene>
<comment type="caution">
    <text evidence="2">The sequence shown here is derived from an EMBL/GenBank/DDBJ whole genome shotgun (WGS) entry which is preliminary data.</text>
</comment>
<sequence>MTKGTTVDQMVFINLPVADLDRAVAFYEALGYATNPEFTDETAACMVVSDTVYVMLLTHAKFQEFTDKAIADPGTIEVINSLSAASKDEVHRIVDAAVMNGGDEDRPEVDLGVMYQRSFTDPDGHRWEYVWMDQQAMGGAAGQGGTEDE</sequence>
<dbReference type="PANTHER" id="PTHR36503">
    <property type="entry name" value="BLR2520 PROTEIN"/>
    <property type="match status" value="1"/>
</dbReference>
<evidence type="ECO:0000313" key="3">
    <source>
        <dbReference type="Proteomes" id="UP001237823"/>
    </source>
</evidence>
<dbReference type="RefSeq" id="WP_259346278.1">
    <property type="nucleotide sequence ID" value="NZ_JAUCML010000001.1"/>
</dbReference>
<keyword evidence="3" id="KW-1185">Reference proteome</keyword>
<name>A0ABT7T285_9MICO</name>
<dbReference type="Proteomes" id="UP001237823">
    <property type="component" value="Unassembled WGS sequence"/>
</dbReference>
<dbReference type="InterPro" id="IPR053863">
    <property type="entry name" value="Glyoxy/Ble-like_N"/>
</dbReference>
<evidence type="ECO:0000313" key="2">
    <source>
        <dbReference type="EMBL" id="MDM7883677.1"/>
    </source>
</evidence>
<dbReference type="InterPro" id="IPR037523">
    <property type="entry name" value="VOC_core"/>
</dbReference>
<dbReference type="Gene3D" id="3.10.180.10">
    <property type="entry name" value="2,3-Dihydroxybiphenyl 1,2-Dioxygenase, domain 1"/>
    <property type="match status" value="1"/>
</dbReference>
<dbReference type="Pfam" id="PF22677">
    <property type="entry name" value="Ble-like_N"/>
    <property type="match status" value="1"/>
</dbReference>
<dbReference type="SUPFAM" id="SSF54593">
    <property type="entry name" value="Glyoxalase/Bleomycin resistance protein/Dihydroxybiphenyl dioxygenase"/>
    <property type="match status" value="1"/>
</dbReference>
<dbReference type="EMBL" id="JAUCML010000001">
    <property type="protein sequence ID" value="MDM7883677.1"/>
    <property type="molecule type" value="Genomic_DNA"/>
</dbReference>
<feature type="domain" description="VOC" evidence="1">
    <location>
        <begin position="9"/>
        <end position="132"/>
    </location>
</feature>
<evidence type="ECO:0000259" key="1">
    <source>
        <dbReference type="PROSITE" id="PS51819"/>
    </source>
</evidence>
<proteinExistence type="predicted"/>
<dbReference type="PANTHER" id="PTHR36503:SF2">
    <property type="entry name" value="BLR2408 PROTEIN"/>
    <property type="match status" value="1"/>
</dbReference>
<dbReference type="InterPro" id="IPR029068">
    <property type="entry name" value="Glyas_Bleomycin-R_OHBP_Dase"/>
</dbReference>
<organism evidence="2 3">
    <name type="scientific">Curtobacterium citri</name>
    <dbReference type="NCBI Taxonomy" id="3055139"/>
    <lineage>
        <taxon>Bacteria</taxon>
        <taxon>Bacillati</taxon>
        <taxon>Actinomycetota</taxon>
        <taxon>Actinomycetes</taxon>
        <taxon>Micrococcales</taxon>
        <taxon>Microbacteriaceae</taxon>
        <taxon>Curtobacterium</taxon>
    </lineage>
</organism>
<reference evidence="2 3" key="1">
    <citation type="submission" date="2023-06" db="EMBL/GenBank/DDBJ databases">
        <authorList>
            <person name="Feng G."/>
            <person name="Li J."/>
            <person name="Zhu H."/>
        </authorList>
    </citation>
    <scope>NUCLEOTIDE SEQUENCE [LARGE SCALE GENOMIC DNA]</scope>
    <source>
        <strain evidence="2 3">RHCKG23</strain>
    </source>
</reference>
<accession>A0ABT7T285</accession>
<protein>
    <submittedName>
        <fullName evidence="2">Glyoxalase</fullName>
    </submittedName>
</protein>
<dbReference type="PROSITE" id="PS51819">
    <property type="entry name" value="VOC"/>
    <property type="match status" value="1"/>
</dbReference>